<dbReference type="AlphaFoldDB" id="A0A0D7B9Y0"/>
<dbReference type="GO" id="GO:0042393">
    <property type="term" value="F:histone binding"/>
    <property type="evidence" value="ECO:0007669"/>
    <property type="project" value="TreeGrafter"/>
</dbReference>
<evidence type="ECO:0000313" key="5">
    <source>
        <dbReference type="EMBL" id="KIY66964.1"/>
    </source>
</evidence>
<feature type="compositionally biased region" description="Acidic residues" evidence="3">
    <location>
        <begin position="368"/>
        <end position="426"/>
    </location>
</feature>
<dbReference type="Pfam" id="PF08512">
    <property type="entry name" value="Rttp106-like_middle"/>
    <property type="match status" value="1"/>
</dbReference>
<evidence type="ECO:0000259" key="4">
    <source>
        <dbReference type="SMART" id="SM01287"/>
    </source>
</evidence>
<dbReference type="SUPFAM" id="SSF50729">
    <property type="entry name" value="PH domain-like"/>
    <property type="match status" value="1"/>
</dbReference>
<dbReference type="STRING" id="1314674.A0A0D7B9Y0"/>
<proteinExistence type="inferred from homology"/>
<dbReference type="Proteomes" id="UP000054007">
    <property type="component" value="Unassembled WGS sequence"/>
</dbReference>
<dbReference type="InterPro" id="IPR050454">
    <property type="entry name" value="RTT106/SSRP1_HistChap/FACT"/>
</dbReference>
<reference evidence="5 6" key="1">
    <citation type="journal article" date="2015" name="Fungal Genet. Biol.">
        <title>Evolution of novel wood decay mechanisms in Agaricales revealed by the genome sequences of Fistulina hepatica and Cylindrobasidium torrendii.</title>
        <authorList>
            <person name="Floudas D."/>
            <person name="Held B.W."/>
            <person name="Riley R."/>
            <person name="Nagy L.G."/>
            <person name="Koehler G."/>
            <person name="Ransdell A.S."/>
            <person name="Younus H."/>
            <person name="Chow J."/>
            <person name="Chiniquy J."/>
            <person name="Lipzen A."/>
            <person name="Tritt A."/>
            <person name="Sun H."/>
            <person name="Haridas S."/>
            <person name="LaButti K."/>
            <person name="Ohm R.A."/>
            <person name="Kues U."/>
            <person name="Blanchette R.A."/>
            <person name="Grigoriev I.V."/>
            <person name="Minto R.E."/>
            <person name="Hibbett D.S."/>
        </authorList>
    </citation>
    <scope>NUCLEOTIDE SEQUENCE [LARGE SCALE GENOMIC DNA]</scope>
    <source>
        <strain evidence="5 6">FP15055 ss-10</strain>
    </source>
</reference>
<feature type="region of interest" description="Disordered" evidence="3">
    <location>
        <begin position="366"/>
        <end position="440"/>
    </location>
</feature>
<evidence type="ECO:0000313" key="6">
    <source>
        <dbReference type="Proteomes" id="UP000054007"/>
    </source>
</evidence>
<evidence type="ECO:0000256" key="3">
    <source>
        <dbReference type="SAM" id="MobiDB-lite"/>
    </source>
</evidence>
<dbReference type="GO" id="GO:0031491">
    <property type="term" value="F:nucleosome binding"/>
    <property type="evidence" value="ECO:0007669"/>
    <property type="project" value="TreeGrafter"/>
</dbReference>
<feature type="domain" description="Histone chaperone RTT106/FACT complex subunit SPT16-like middle" evidence="4">
    <location>
        <begin position="249"/>
        <end position="343"/>
    </location>
</feature>
<evidence type="ECO:0000256" key="1">
    <source>
        <dbReference type="ARBA" id="ARBA00006159"/>
    </source>
</evidence>
<name>A0A0D7B9Y0_9AGAR</name>
<dbReference type="PANTHER" id="PTHR45849:SF3">
    <property type="entry name" value="HISTONE CHAPERONE RTT106"/>
    <property type="match status" value="1"/>
</dbReference>
<organism evidence="5 6">
    <name type="scientific">Cylindrobasidium torrendii FP15055 ss-10</name>
    <dbReference type="NCBI Taxonomy" id="1314674"/>
    <lineage>
        <taxon>Eukaryota</taxon>
        <taxon>Fungi</taxon>
        <taxon>Dikarya</taxon>
        <taxon>Basidiomycota</taxon>
        <taxon>Agaricomycotina</taxon>
        <taxon>Agaricomycetes</taxon>
        <taxon>Agaricomycetidae</taxon>
        <taxon>Agaricales</taxon>
        <taxon>Marasmiineae</taxon>
        <taxon>Physalacriaceae</taxon>
        <taxon>Cylindrobasidium</taxon>
    </lineage>
</organism>
<keyword evidence="6" id="KW-1185">Reference proteome</keyword>
<sequence>MMSGTPSFLDLALAHLDQPLQDTLRSVDKQEALEDILRFICGSETRSSGDKWDDRASKRQSDFLKAINAQLKPSELKRRRDDDSEPSETTAPKKAKLGDDIVDDSAPLFILHAISTTAPVRKKVDIVVTAASVKFVNATSQAIEAVISLSSLQRAFVVPTRGKTKPHWTVVILSSDVPDTAAPQIIFGLDAAAPANLYTTPTNGSKTAVTKGAETLPILRTLLSHFGLPNPVYETDTKVFKSAASREAIAGTEAYLGAKVGTLWFFADGVLWGEAKPCEFWPADSIVDIRVISATGRQCSATIIRRSEDEDEEGVQTGFTFLDGREQDGIRQWVKKYRKVPQGTDEQEAELVPTAGKMTINSLAMLSDSEDDDYTESDDSSDEDGEGEESEDEDGDGDGEPDSNADDDEDADPDDDEEMAGPDDELDPAHHPLMRPGAMPKMSKAAMNMVVGMMEEGLGGGVEEVDELEE</sequence>
<dbReference type="PANTHER" id="PTHR45849">
    <property type="entry name" value="FACT COMPLEX SUBUNIT SSRP1"/>
    <property type="match status" value="1"/>
</dbReference>
<dbReference type="InterPro" id="IPR013719">
    <property type="entry name" value="RTT106/SPT16-like_middle_dom"/>
</dbReference>
<dbReference type="EMBL" id="KN880539">
    <property type="protein sequence ID" value="KIY66964.1"/>
    <property type="molecule type" value="Genomic_DNA"/>
</dbReference>
<feature type="region of interest" description="Disordered" evidence="3">
    <location>
        <begin position="74"/>
        <end position="96"/>
    </location>
</feature>
<dbReference type="InterPro" id="IPR011993">
    <property type="entry name" value="PH-like_dom_sf"/>
</dbReference>
<protein>
    <recommendedName>
        <fullName evidence="4">Histone chaperone RTT106/FACT complex subunit SPT16-like middle domain-containing protein</fullName>
    </recommendedName>
</protein>
<dbReference type="SMART" id="SM01287">
    <property type="entry name" value="Rtt106"/>
    <property type="match status" value="1"/>
</dbReference>
<evidence type="ECO:0000256" key="2">
    <source>
        <dbReference type="ARBA" id="ARBA00025370"/>
    </source>
</evidence>
<dbReference type="OrthoDB" id="75754at2759"/>
<comment type="similarity">
    <text evidence="1">Belongs to the RTT106 family.</text>
</comment>
<comment type="function">
    <text evidence="2">Component of the FACT complex, a general chromatin factor that acts to reorganize nucleosomes. The FACT complex is involved in multiple processes that require DNA as a template such as mRNA elongation, DNA replication and DNA repair. During transcription elongation the FACT complex acts as a histone chaperone that both destabilizes and restores nucleosomal structure. It facilitates the passage of RNA polymerase II and transcription by promoting the dissociation of one histone H2A-H2B dimer from the nucleosome, then subsequently promotes the reestablishment of the nucleosome following the passage of RNA polymerase II.</text>
</comment>
<dbReference type="Gene3D" id="2.30.29.30">
    <property type="entry name" value="Pleckstrin-homology domain (PH domain)/Phosphotyrosine-binding domain (PTB)"/>
    <property type="match status" value="1"/>
</dbReference>
<accession>A0A0D7B9Y0</accession>
<gene>
    <name evidence="5" type="ORF">CYLTODRAFT_376949</name>
</gene>